<accession>A0A974CF27</accession>
<feature type="non-terminal residue" evidence="2">
    <location>
        <position position="1"/>
    </location>
</feature>
<dbReference type="GO" id="GO:0005912">
    <property type="term" value="C:adherens junction"/>
    <property type="evidence" value="ECO:0007669"/>
    <property type="project" value="TreeGrafter"/>
</dbReference>
<sequence>KHALNSLVARLSSSSAQSSALSEDTNVCVINTIHEVISGNLEAAKRLRESQGIERLVLINKGGGRSEREIRAAGFCLQSIWGYKELRRPLEKDGWKKSDFQVSTAATSSVQGYDDSTLPLIDRNLKNEKKSVNADIPLNDFIA</sequence>
<organism evidence="2 3">
    <name type="scientific">Xenopus laevis</name>
    <name type="common">African clawed frog</name>
    <dbReference type="NCBI Taxonomy" id="8355"/>
    <lineage>
        <taxon>Eukaryota</taxon>
        <taxon>Metazoa</taxon>
        <taxon>Chordata</taxon>
        <taxon>Craniata</taxon>
        <taxon>Vertebrata</taxon>
        <taxon>Euteleostomi</taxon>
        <taxon>Amphibia</taxon>
        <taxon>Batrachia</taxon>
        <taxon>Anura</taxon>
        <taxon>Pipoidea</taxon>
        <taxon>Pipidae</taxon>
        <taxon>Xenopodinae</taxon>
        <taxon>Xenopus</taxon>
        <taxon>Xenopus</taxon>
    </lineage>
</organism>
<name>A0A974CF27_XENLA</name>
<proteinExistence type="predicted"/>
<dbReference type="GO" id="GO:0005737">
    <property type="term" value="C:cytoplasm"/>
    <property type="evidence" value="ECO:0007669"/>
    <property type="project" value="TreeGrafter"/>
</dbReference>
<evidence type="ECO:0000313" key="2">
    <source>
        <dbReference type="EMBL" id="OCT72100.1"/>
    </source>
</evidence>
<dbReference type="Proteomes" id="UP000694892">
    <property type="component" value="Chromosome 7L"/>
</dbReference>
<dbReference type="Gene3D" id="1.25.10.10">
    <property type="entry name" value="Leucine-rich Repeat Variant"/>
    <property type="match status" value="1"/>
</dbReference>
<reference evidence="3" key="1">
    <citation type="journal article" date="2016" name="Nature">
        <title>Genome evolution in the allotetraploid frog Xenopus laevis.</title>
        <authorList>
            <person name="Session A.M."/>
            <person name="Uno Y."/>
            <person name="Kwon T."/>
            <person name="Chapman J.A."/>
            <person name="Toyoda A."/>
            <person name="Takahashi S."/>
            <person name="Fukui A."/>
            <person name="Hikosaka A."/>
            <person name="Suzuki A."/>
            <person name="Kondo M."/>
            <person name="van Heeringen S.J."/>
            <person name="Quigley I."/>
            <person name="Heinz S."/>
            <person name="Ogino H."/>
            <person name="Ochi H."/>
            <person name="Hellsten U."/>
            <person name="Lyons J.B."/>
            <person name="Simakov O."/>
            <person name="Putnam N."/>
            <person name="Stites J."/>
            <person name="Kuroki Y."/>
            <person name="Tanaka T."/>
            <person name="Michiue T."/>
            <person name="Watanabe M."/>
            <person name="Bogdanovic O."/>
            <person name="Lister R."/>
            <person name="Georgiou G."/>
            <person name="Paranjpe S.S."/>
            <person name="van Kruijsbergen I."/>
            <person name="Shu S."/>
            <person name="Carlson J."/>
            <person name="Kinoshita T."/>
            <person name="Ohta Y."/>
            <person name="Mawaribuchi S."/>
            <person name="Jenkins J."/>
            <person name="Grimwood J."/>
            <person name="Schmutz J."/>
            <person name="Mitros T."/>
            <person name="Mozaffari S.V."/>
            <person name="Suzuki Y."/>
            <person name="Haramoto Y."/>
            <person name="Yamamoto T.S."/>
            <person name="Takagi C."/>
            <person name="Heald R."/>
            <person name="Miller K."/>
            <person name="Haudenschild C."/>
            <person name="Kitzman J."/>
            <person name="Nakayama T."/>
            <person name="Izutsu Y."/>
            <person name="Robert J."/>
            <person name="Fortriede J."/>
            <person name="Burns K."/>
            <person name="Lotay V."/>
            <person name="Karimi K."/>
            <person name="Yasuoka Y."/>
            <person name="Dichmann D.S."/>
            <person name="Flajnik M.F."/>
            <person name="Houston D.W."/>
            <person name="Shendure J."/>
            <person name="DuPasquier L."/>
            <person name="Vize P.D."/>
            <person name="Zorn A.M."/>
            <person name="Ito M."/>
            <person name="Marcotte E.M."/>
            <person name="Wallingford J.B."/>
            <person name="Ito Y."/>
            <person name="Asashima M."/>
            <person name="Ueno N."/>
            <person name="Matsuda Y."/>
            <person name="Veenstra G.J."/>
            <person name="Fujiyama A."/>
            <person name="Harland R.M."/>
            <person name="Taira M."/>
            <person name="Rokhsar D.S."/>
        </authorList>
    </citation>
    <scope>NUCLEOTIDE SEQUENCE [LARGE SCALE GENOMIC DNA]</scope>
    <source>
        <strain evidence="3">J</strain>
    </source>
</reference>
<dbReference type="PANTHER" id="PTHR10372:SF6">
    <property type="entry name" value="CATENIN DELTA-1"/>
    <property type="match status" value="1"/>
</dbReference>
<dbReference type="EMBL" id="CM004478">
    <property type="protein sequence ID" value="OCT72100.1"/>
    <property type="molecule type" value="Genomic_DNA"/>
</dbReference>
<evidence type="ECO:0000256" key="1">
    <source>
        <dbReference type="ARBA" id="ARBA00022737"/>
    </source>
</evidence>
<dbReference type="GO" id="GO:0005634">
    <property type="term" value="C:nucleus"/>
    <property type="evidence" value="ECO:0007669"/>
    <property type="project" value="TreeGrafter"/>
</dbReference>
<dbReference type="GO" id="GO:0098609">
    <property type="term" value="P:cell-cell adhesion"/>
    <property type="evidence" value="ECO:0007669"/>
    <property type="project" value="InterPro"/>
</dbReference>
<dbReference type="InterPro" id="IPR028435">
    <property type="entry name" value="Plakophilin/d_Catenin"/>
</dbReference>
<reference evidence="2" key="2">
    <citation type="submission" date="2016-05" db="EMBL/GenBank/DDBJ databases">
        <title>WGS assembly of Xenopus laevis.</title>
        <authorList>
            <person name="Session A."/>
            <person name="Uno Y."/>
            <person name="Kwon T."/>
            <person name="Chapman J."/>
            <person name="Toyoda A."/>
            <person name="Takahashi S."/>
            <person name="Fukui A."/>
            <person name="Hikosaka A."/>
            <person name="Putnam N."/>
            <person name="Stites J."/>
            <person name="Van Heeringen S."/>
            <person name="Quigley I."/>
            <person name="Heinz S."/>
            <person name="Hellsten U."/>
            <person name="Lyons J."/>
            <person name="Suzuki A."/>
            <person name="Kondo M."/>
            <person name="Ogino H."/>
            <person name="Ochi H."/>
            <person name="Bogdanovic O."/>
            <person name="Lister R."/>
            <person name="Georgiou G."/>
            <person name="Paranjpe S."/>
            <person name="Van Kruijsbergen I."/>
            <person name="Mozaffari S."/>
            <person name="Shu S."/>
            <person name="Schmutz J."/>
            <person name="Jenkins J."/>
            <person name="Grimwood J."/>
            <person name="Carlson J."/>
            <person name="Mitros T."/>
            <person name="Simakov O."/>
            <person name="Heald R."/>
            <person name="Miller K."/>
            <person name="Haudenschild C."/>
            <person name="Kuroki Y."/>
            <person name="Tanaka T."/>
            <person name="Michiue T."/>
            <person name="Watanabe M."/>
            <person name="Kinoshita T."/>
            <person name="Ohta Y."/>
            <person name="Mawaribuchi S."/>
            <person name="Suzuki Y."/>
            <person name="Haramoto Y."/>
            <person name="Yamamoto T."/>
            <person name="Takagi C."/>
            <person name="Kitzman J."/>
            <person name="Shendure J."/>
            <person name="Nakayama T."/>
            <person name="Izutsu Y."/>
            <person name="Robert J."/>
            <person name="Dichmann D."/>
            <person name="Flajnik M."/>
            <person name="Houston D."/>
            <person name="Marcotte E."/>
            <person name="Wallingford J."/>
            <person name="Ito Y."/>
            <person name="Asashima M."/>
            <person name="Ueno N."/>
            <person name="Matsuda Y."/>
            <person name="Jan Veenstra G."/>
            <person name="Fujiyama A."/>
            <person name="Harland R."/>
            <person name="Taira M."/>
            <person name="Rokhsar D.S."/>
        </authorList>
    </citation>
    <scope>NUCLEOTIDE SEQUENCE</scope>
    <source>
        <strain evidence="2">J</strain>
        <tissue evidence="2">Blood</tissue>
    </source>
</reference>
<dbReference type="GO" id="GO:0005886">
    <property type="term" value="C:plasma membrane"/>
    <property type="evidence" value="ECO:0007669"/>
    <property type="project" value="TreeGrafter"/>
</dbReference>
<dbReference type="PANTHER" id="PTHR10372">
    <property type="entry name" value="PLAKOPHILLIN-RELATED"/>
    <property type="match status" value="1"/>
</dbReference>
<keyword evidence="1" id="KW-0677">Repeat</keyword>
<dbReference type="OMA" id="NVCVINT"/>
<dbReference type="AlphaFoldDB" id="A0A974CF27"/>
<protein>
    <submittedName>
        <fullName evidence="2">Uncharacterized protein</fullName>
    </submittedName>
</protein>
<dbReference type="EMBL" id="CM004478">
    <property type="protein sequence ID" value="OCT72101.1"/>
    <property type="molecule type" value="Genomic_DNA"/>
</dbReference>
<feature type="non-terminal residue" evidence="2">
    <location>
        <position position="143"/>
    </location>
</feature>
<dbReference type="InterPro" id="IPR011989">
    <property type="entry name" value="ARM-like"/>
</dbReference>
<evidence type="ECO:0000313" key="3">
    <source>
        <dbReference type="Proteomes" id="UP000694892"/>
    </source>
</evidence>
<gene>
    <name evidence="2" type="ORF">XELAEV_180350733mg</name>
</gene>